<organism evidence="1 2">
    <name type="scientific">Methylorubrum extorquens</name>
    <name type="common">Methylobacterium dichloromethanicum</name>
    <name type="synonym">Methylobacterium extorquens</name>
    <dbReference type="NCBI Taxonomy" id="408"/>
    <lineage>
        <taxon>Bacteria</taxon>
        <taxon>Pseudomonadati</taxon>
        <taxon>Pseudomonadota</taxon>
        <taxon>Alphaproteobacteria</taxon>
        <taxon>Hyphomicrobiales</taxon>
        <taxon>Methylobacteriaceae</taxon>
        <taxon>Methylorubrum</taxon>
    </lineage>
</organism>
<sequence length="73" mass="8076">MFPLDYTIEESANGQFIVRVGEDVAGHVSEDAEHPGLWVLEDADGHLMGRHHDREDGAAFLALRFAAEGQDQQ</sequence>
<dbReference type="EMBL" id="MNAO01000040">
    <property type="protein sequence ID" value="OHV17420.1"/>
    <property type="molecule type" value="Genomic_DNA"/>
</dbReference>
<name>A0A1S1P733_METEX</name>
<evidence type="ECO:0000313" key="1">
    <source>
        <dbReference type="EMBL" id="OHV17420.1"/>
    </source>
</evidence>
<accession>A0A1S1P733</accession>
<protein>
    <submittedName>
        <fullName evidence="1">Uncharacterized protein</fullName>
    </submittedName>
</protein>
<dbReference type="Proteomes" id="UP000180215">
    <property type="component" value="Unassembled WGS sequence"/>
</dbReference>
<proteinExistence type="predicted"/>
<gene>
    <name evidence="1" type="ORF">BK022_05720</name>
</gene>
<dbReference type="AlphaFoldDB" id="A0A1S1P733"/>
<evidence type="ECO:0000313" key="2">
    <source>
        <dbReference type="Proteomes" id="UP000180215"/>
    </source>
</evidence>
<reference evidence="1 2" key="1">
    <citation type="submission" date="2016-10" db="EMBL/GenBank/DDBJ databases">
        <title>Draft genome sequence of Methylobacterium extorquens CP3, a seed endophyte of Crotalaria pumila with plant growth-promoting and metal tolerance properties.</title>
        <authorList>
            <person name="Sanchez-Lopez A.S."/>
            <person name="Van Hamme J.D."/>
            <person name="Thijs S."/>
            <person name="Mcammond B.M."/>
            <person name="Stevens V."/>
            <person name="Gonzalez-Chavez M.D.C."/>
            <person name="Vangronsveld J."/>
        </authorList>
    </citation>
    <scope>NUCLEOTIDE SEQUENCE [LARGE SCALE GENOMIC DNA]</scope>
    <source>
        <strain evidence="1 2">CP3</strain>
    </source>
</reference>
<comment type="caution">
    <text evidence="1">The sequence shown here is derived from an EMBL/GenBank/DDBJ whole genome shotgun (WGS) entry which is preliminary data.</text>
</comment>